<dbReference type="SUPFAM" id="SSF55298">
    <property type="entry name" value="YjgF-like"/>
    <property type="match status" value="2"/>
</dbReference>
<dbReference type="Proteomes" id="UP001310594">
    <property type="component" value="Unassembled WGS sequence"/>
</dbReference>
<evidence type="ECO:0000259" key="6">
    <source>
        <dbReference type="Pfam" id="PF01902"/>
    </source>
</evidence>
<evidence type="ECO:0000256" key="2">
    <source>
        <dbReference type="ARBA" id="ARBA00018426"/>
    </source>
</evidence>
<dbReference type="SUPFAM" id="SSF52402">
    <property type="entry name" value="Adenine nucleotide alpha hydrolases-like"/>
    <property type="match status" value="1"/>
</dbReference>
<dbReference type="InterPro" id="IPR030662">
    <property type="entry name" value="DPH6/MJ0570"/>
</dbReference>
<dbReference type="CDD" id="cd01994">
    <property type="entry name" value="AANH_PF0828-like"/>
    <property type="match status" value="1"/>
</dbReference>
<dbReference type="Pfam" id="PF01042">
    <property type="entry name" value="Ribonuc_L-PSP"/>
    <property type="match status" value="1"/>
</dbReference>
<evidence type="ECO:0000313" key="7">
    <source>
        <dbReference type="EMBL" id="KAK5693709.1"/>
    </source>
</evidence>
<reference evidence="7" key="1">
    <citation type="submission" date="2023-08" db="EMBL/GenBank/DDBJ databases">
        <title>Black Yeasts Isolated from many extreme environments.</title>
        <authorList>
            <person name="Coleine C."/>
            <person name="Stajich J.E."/>
            <person name="Selbmann L."/>
        </authorList>
    </citation>
    <scope>NUCLEOTIDE SEQUENCE</scope>
    <source>
        <strain evidence="7">CCFEE 5810</strain>
    </source>
</reference>
<dbReference type="InterPro" id="IPR035959">
    <property type="entry name" value="RutC-like_sf"/>
</dbReference>
<dbReference type="AlphaFoldDB" id="A0AAN7WAJ8"/>
<dbReference type="InterPro" id="IPR006175">
    <property type="entry name" value="YjgF/YER057c/UK114"/>
</dbReference>
<proteinExistence type="predicted"/>
<dbReference type="NCBIfam" id="TIGR00290">
    <property type="entry name" value="MJ0570_dom"/>
    <property type="match status" value="1"/>
</dbReference>
<name>A0AAN7WAJ8_9PEZI</name>
<evidence type="ECO:0000256" key="1">
    <source>
        <dbReference type="ARBA" id="ARBA00012089"/>
    </source>
</evidence>
<evidence type="ECO:0000256" key="4">
    <source>
        <dbReference type="ARBA" id="ARBA00031552"/>
    </source>
</evidence>
<dbReference type="Pfam" id="PF01902">
    <property type="entry name" value="Diphthami_syn_2"/>
    <property type="match status" value="1"/>
</dbReference>
<dbReference type="EC" id="6.3.1.14" evidence="1"/>
<dbReference type="CDD" id="cd06155">
    <property type="entry name" value="eu_AANH_C_1"/>
    <property type="match status" value="1"/>
</dbReference>
<comment type="caution">
    <text evidence="7">The sequence shown here is derived from an EMBL/GenBank/DDBJ whole genome shotgun (WGS) entry which is preliminary data.</text>
</comment>
<dbReference type="FunFam" id="3.40.50.620:FF:000145">
    <property type="entry name" value="ATP-binding domain containing protein"/>
    <property type="match status" value="1"/>
</dbReference>
<evidence type="ECO:0000256" key="3">
    <source>
        <dbReference type="ARBA" id="ARBA00029814"/>
    </source>
</evidence>
<evidence type="ECO:0000256" key="5">
    <source>
        <dbReference type="ARBA" id="ARBA00048108"/>
    </source>
</evidence>
<protein>
    <recommendedName>
        <fullName evidence="2">Diphthine--ammonia ligase</fullName>
        <ecNumber evidence="1">6.3.1.14</ecNumber>
    </recommendedName>
    <alternativeName>
        <fullName evidence="3">Diphthamide synthase</fullName>
    </alternativeName>
    <alternativeName>
        <fullName evidence="4">Diphthamide synthetase</fullName>
    </alternativeName>
</protein>
<organism evidence="7 8">
    <name type="scientific">Elasticomyces elasticus</name>
    <dbReference type="NCBI Taxonomy" id="574655"/>
    <lineage>
        <taxon>Eukaryota</taxon>
        <taxon>Fungi</taxon>
        <taxon>Dikarya</taxon>
        <taxon>Ascomycota</taxon>
        <taxon>Pezizomycotina</taxon>
        <taxon>Dothideomycetes</taxon>
        <taxon>Dothideomycetidae</taxon>
        <taxon>Mycosphaerellales</taxon>
        <taxon>Teratosphaeriaceae</taxon>
        <taxon>Elasticomyces</taxon>
    </lineage>
</organism>
<dbReference type="InterPro" id="IPR014729">
    <property type="entry name" value="Rossmann-like_a/b/a_fold"/>
</dbReference>
<dbReference type="Gene3D" id="3.90.1490.10">
    <property type="entry name" value="putative n-type atp pyrophosphatase, domain 2"/>
    <property type="match status" value="1"/>
</dbReference>
<gene>
    <name evidence="7" type="ORF">LTR97_010279</name>
</gene>
<accession>A0AAN7WAJ8</accession>
<dbReference type="Gene3D" id="3.30.1330.40">
    <property type="entry name" value="RutC-like"/>
    <property type="match status" value="2"/>
</dbReference>
<dbReference type="Gene3D" id="3.40.50.620">
    <property type="entry name" value="HUPs"/>
    <property type="match status" value="1"/>
</dbReference>
<evidence type="ECO:0000313" key="8">
    <source>
        <dbReference type="Proteomes" id="UP001310594"/>
    </source>
</evidence>
<dbReference type="EMBL" id="JAVRQU010000017">
    <property type="protein sequence ID" value="KAK5693709.1"/>
    <property type="molecule type" value="Genomic_DNA"/>
</dbReference>
<dbReference type="GO" id="GO:0017178">
    <property type="term" value="F:diphthine-ammonia ligase activity"/>
    <property type="evidence" value="ECO:0007669"/>
    <property type="project" value="UniProtKB-EC"/>
</dbReference>
<dbReference type="GO" id="GO:0017183">
    <property type="term" value="P:protein histidyl modification to diphthamide"/>
    <property type="evidence" value="ECO:0007669"/>
    <property type="project" value="TreeGrafter"/>
</dbReference>
<dbReference type="InterPro" id="IPR002761">
    <property type="entry name" value="Diphthami_syn_dom"/>
</dbReference>
<comment type="catalytic activity">
    <reaction evidence="5">
        <text>diphthine-[translation elongation factor 2] + NH4(+) + ATP = diphthamide-[translation elongation factor 2] + AMP + diphosphate + H(+)</text>
        <dbReference type="Rhea" id="RHEA:19753"/>
        <dbReference type="Rhea" id="RHEA-COMP:10172"/>
        <dbReference type="Rhea" id="RHEA-COMP:10174"/>
        <dbReference type="ChEBI" id="CHEBI:15378"/>
        <dbReference type="ChEBI" id="CHEBI:16692"/>
        <dbReference type="ChEBI" id="CHEBI:28938"/>
        <dbReference type="ChEBI" id="CHEBI:30616"/>
        <dbReference type="ChEBI" id="CHEBI:33019"/>
        <dbReference type="ChEBI" id="CHEBI:82696"/>
        <dbReference type="ChEBI" id="CHEBI:456215"/>
        <dbReference type="EC" id="6.3.1.14"/>
    </reaction>
</comment>
<dbReference type="PANTHER" id="PTHR12196">
    <property type="entry name" value="DOMAIN OF UNKNOWN FUNCTION 71 DUF71 -CONTAINING PROTEIN"/>
    <property type="match status" value="1"/>
</dbReference>
<sequence length="646" mass="69904">MAGLKVVALISGGKDSLFSILHCTANGHEVIALANLHPPLRADEEPIEDTDSFMYQTIGHSIIPLYEKALGLPLYRQEIVGSAVNQDRHYGRAGMSVDTPDETESLVPLLLKVKEAHPEVNAVSTGAILSDYQRTRVESVAVRLGLTPLSYLWQWPSLPPYTESGLLNDMAAVGQDSRIVKVASGGLDDSFLWQNVADQRIIGRLAKAAGRFGMPGDGAVLGEGGEYETLAVDGPPPLWKAKIVVDDSSRLVTPGEAGSFSIKIHAASVEPQEPSTSSTHNLRIPPLLDDSLQSILKVISGAATMPDKHTGQSSDQNSVVKADQAGAAPPANSGMSYLGLTGSGHTAAGQMRTILNALETRLKQTVYISIVLRDMSEFAEVNKIYGDFFLYPNPPARATLACAGVPPDSCSVMLSATCIPNGHLQARKGLHVQSRSYWAPANIGPYSQAIAVPTDLDSVNEDSDLVYIAGQIPLEPASMQLSLGNSSDKMDQFQHQAVLALQHMTRIGKCMKVSSWVAAIAFVVPYAGDPAEKLAHTAFAAWHALYRSESAADTEVDHDDEFDVWDLTQRHGHHRRMPEQSDAATTVKTMIVPPLWVIEVDTLPRNASVEWVGYGTTSEAQQHIEVEHLQYMLQLFQTRIVGSWKA</sequence>
<feature type="domain" description="Diphthamide synthase" evidence="6">
    <location>
        <begin position="5"/>
        <end position="248"/>
    </location>
</feature>
<dbReference type="PANTHER" id="PTHR12196:SF2">
    <property type="entry name" value="DIPHTHINE--AMMONIA LIGASE"/>
    <property type="match status" value="1"/>
</dbReference>
<dbReference type="CDD" id="cd06156">
    <property type="entry name" value="eu_AANH_C_2"/>
    <property type="match status" value="1"/>
</dbReference>